<dbReference type="InterPro" id="IPR001128">
    <property type="entry name" value="Cyt_P450"/>
</dbReference>
<keyword evidence="3 5" id="KW-0479">Metal-binding</keyword>
<dbReference type="InterPro" id="IPR050121">
    <property type="entry name" value="Cytochrome_P450_monoxygenase"/>
</dbReference>
<dbReference type="AlphaFoldDB" id="A0AAD9I5G1"/>
<dbReference type="SUPFAM" id="SSF48264">
    <property type="entry name" value="Cytochrome P450"/>
    <property type="match status" value="1"/>
</dbReference>
<evidence type="ECO:0000256" key="6">
    <source>
        <dbReference type="RuleBase" id="RU000461"/>
    </source>
</evidence>
<gene>
    <name evidence="7" type="ORF">P8C59_005104</name>
</gene>
<keyword evidence="6" id="KW-0503">Monooxygenase</keyword>
<organism evidence="7 8">
    <name type="scientific">Phyllachora maydis</name>
    <dbReference type="NCBI Taxonomy" id="1825666"/>
    <lineage>
        <taxon>Eukaryota</taxon>
        <taxon>Fungi</taxon>
        <taxon>Dikarya</taxon>
        <taxon>Ascomycota</taxon>
        <taxon>Pezizomycotina</taxon>
        <taxon>Sordariomycetes</taxon>
        <taxon>Sordariomycetidae</taxon>
        <taxon>Phyllachorales</taxon>
        <taxon>Phyllachoraceae</taxon>
        <taxon>Phyllachora</taxon>
    </lineage>
</organism>
<dbReference type="PANTHER" id="PTHR24305">
    <property type="entry name" value="CYTOCHROME P450"/>
    <property type="match status" value="1"/>
</dbReference>
<dbReference type="PANTHER" id="PTHR24305:SF164">
    <property type="entry name" value="P450, PUTATIVE (EUROFUNG)-RELATED"/>
    <property type="match status" value="1"/>
</dbReference>
<dbReference type="GO" id="GO:0004497">
    <property type="term" value="F:monooxygenase activity"/>
    <property type="evidence" value="ECO:0007669"/>
    <property type="project" value="UniProtKB-KW"/>
</dbReference>
<name>A0AAD9I5G1_9PEZI</name>
<keyword evidence="2 5" id="KW-0349">Heme</keyword>
<evidence type="ECO:0000256" key="1">
    <source>
        <dbReference type="ARBA" id="ARBA00001971"/>
    </source>
</evidence>
<dbReference type="GO" id="GO:0005506">
    <property type="term" value="F:iron ion binding"/>
    <property type="evidence" value="ECO:0007669"/>
    <property type="project" value="InterPro"/>
</dbReference>
<dbReference type="EMBL" id="JAQQPM010000004">
    <property type="protein sequence ID" value="KAK2070627.1"/>
    <property type="molecule type" value="Genomic_DNA"/>
</dbReference>
<comment type="similarity">
    <text evidence="6">Belongs to the cytochrome P450 family.</text>
</comment>
<sequence length="497" mass="55432">MMNLFSPLMGCLLLALGVLVGLVKPLLLSPLNKIPGPMYSKFTSLVLKWHEFHANRTTYIHRLHLRYGPVVRLAPNEVAFASASAVKEIYGSGGSGYDKTGFYDLFLVYGRRTVFTTLGKEDHAQRKRAIAERYANSNIVRGQSLRGIAERAQNFVKLCHHQSRDRRSLDVFIALHSYAFDCVTHHLFHPYGSSSLQSQQDEAVMREITLDDSLQNRLVQYYSPALHKVIGGLLSMFAKPRKTPRADSFVLEAAAKRDTAPFTLVNRLQDKAGSENKYADNLDIAAECLVHMIGGIDTAGDALCFLMWELSQPRALPVQVRLQQEVRNNPEVAFDQLPFLDAVVLEGLRCWPAIPMSLPRHVPRGGRAIDGFFLPGAAIVSCQAYSVHRLDPKVFPDPDKFDPDRWLADDGGDAARKRLFFAFSTGARGCVGKHLALAEMKILLRAVYSHFTTLPDETMSADMMVMANQLISTRPLGQKCLLRFEPIAAATAPHVKR</sequence>
<dbReference type="GO" id="GO:0016705">
    <property type="term" value="F:oxidoreductase activity, acting on paired donors, with incorporation or reduction of molecular oxygen"/>
    <property type="evidence" value="ECO:0007669"/>
    <property type="project" value="InterPro"/>
</dbReference>
<dbReference type="InterPro" id="IPR017972">
    <property type="entry name" value="Cyt_P450_CS"/>
</dbReference>
<dbReference type="InterPro" id="IPR002401">
    <property type="entry name" value="Cyt_P450_E_grp-I"/>
</dbReference>
<evidence type="ECO:0000313" key="8">
    <source>
        <dbReference type="Proteomes" id="UP001217918"/>
    </source>
</evidence>
<evidence type="ECO:0000256" key="5">
    <source>
        <dbReference type="PIRSR" id="PIRSR602401-1"/>
    </source>
</evidence>
<dbReference type="InterPro" id="IPR036396">
    <property type="entry name" value="Cyt_P450_sf"/>
</dbReference>
<evidence type="ECO:0000313" key="7">
    <source>
        <dbReference type="EMBL" id="KAK2070627.1"/>
    </source>
</evidence>
<dbReference type="Proteomes" id="UP001217918">
    <property type="component" value="Unassembled WGS sequence"/>
</dbReference>
<evidence type="ECO:0008006" key="9">
    <source>
        <dbReference type="Google" id="ProtNLM"/>
    </source>
</evidence>
<comment type="caution">
    <text evidence="7">The sequence shown here is derived from an EMBL/GenBank/DDBJ whole genome shotgun (WGS) entry which is preliminary data.</text>
</comment>
<keyword evidence="6" id="KW-0560">Oxidoreductase</keyword>
<reference evidence="7" key="1">
    <citation type="journal article" date="2023" name="Mol. Plant Microbe Interact.">
        <title>Elucidating the Obligate Nature and Biological Capacity of an Invasive Fungal Corn Pathogen.</title>
        <authorList>
            <person name="MacCready J.S."/>
            <person name="Roggenkamp E.M."/>
            <person name="Gdanetz K."/>
            <person name="Chilvers M.I."/>
        </authorList>
    </citation>
    <scope>NUCLEOTIDE SEQUENCE</scope>
    <source>
        <strain evidence="7">PM02</strain>
    </source>
</reference>
<protein>
    <recommendedName>
        <fullName evidence="9">Cytochrome P450</fullName>
    </recommendedName>
</protein>
<keyword evidence="8" id="KW-1185">Reference proteome</keyword>
<evidence type="ECO:0000256" key="4">
    <source>
        <dbReference type="ARBA" id="ARBA00023004"/>
    </source>
</evidence>
<proteinExistence type="inferred from homology"/>
<keyword evidence="4 5" id="KW-0408">Iron</keyword>
<evidence type="ECO:0000256" key="3">
    <source>
        <dbReference type="ARBA" id="ARBA00022723"/>
    </source>
</evidence>
<dbReference type="PROSITE" id="PS00086">
    <property type="entry name" value="CYTOCHROME_P450"/>
    <property type="match status" value="1"/>
</dbReference>
<dbReference type="PRINTS" id="PR00385">
    <property type="entry name" value="P450"/>
</dbReference>
<dbReference type="GO" id="GO:0020037">
    <property type="term" value="F:heme binding"/>
    <property type="evidence" value="ECO:0007669"/>
    <property type="project" value="InterPro"/>
</dbReference>
<dbReference type="Pfam" id="PF00067">
    <property type="entry name" value="p450"/>
    <property type="match status" value="1"/>
</dbReference>
<dbReference type="PRINTS" id="PR00463">
    <property type="entry name" value="EP450I"/>
</dbReference>
<evidence type="ECO:0000256" key="2">
    <source>
        <dbReference type="ARBA" id="ARBA00022617"/>
    </source>
</evidence>
<comment type="cofactor">
    <cofactor evidence="1 5">
        <name>heme</name>
        <dbReference type="ChEBI" id="CHEBI:30413"/>
    </cofactor>
</comment>
<dbReference type="Gene3D" id="1.10.630.10">
    <property type="entry name" value="Cytochrome P450"/>
    <property type="match status" value="1"/>
</dbReference>
<dbReference type="CDD" id="cd11059">
    <property type="entry name" value="CYP_fungal"/>
    <property type="match status" value="1"/>
</dbReference>
<accession>A0AAD9I5G1</accession>
<feature type="binding site" description="axial binding residue" evidence="5">
    <location>
        <position position="430"/>
    </location>
    <ligand>
        <name>heme</name>
        <dbReference type="ChEBI" id="CHEBI:30413"/>
    </ligand>
    <ligandPart>
        <name>Fe</name>
        <dbReference type="ChEBI" id="CHEBI:18248"/>
    </ligandPart>
</feature>